<accession>A0A5C7H4A1</accession>
<organism evidence="3 4">
    <name type="scientific">Acer yangbiense</name>
    <dbReference type="NCBI Taxonomy" id="1000413"/>
    <lineage>
        <taxon>Eukaryota</taxon>
        <taxon>Viridiplantae</taxon>
        <taxon>Streptophyta</taxon>
        <taxon>Embryophyta</taxon>
        <taxon>Tracheophyta</taxon>
        <taxon>Spermatophyta</taxon>
        <taxon>Magnoliopsida</taxon>
        <taxon>eudicotyledons</taxon>
        <taxon>Gunneridae</taxon>
        <taxon>Pentapetalae</taxon>
        <taxon>rosids</taxon>
        <taxon>malvids</taxon>
        <taxon>Sapindales</taxon>
        <taxon>Sapindaceae</taxon>
        <taxon>Hippocastanoideae</taxon>
        <taxon>Acereae</taxon>
        <taxon>Acer</taxon>
    </lineage>
</organism>
<evidence type="ECO:0000259" key="2">
    <source>
        <dbReference type="PROSITE" id="PS50158"/>
    </source>
</evidence>
<dbReference type="Proteomes" id="UP000323000">
    <property type="component" value="Chromosome 11"/>
</dbReference>
<evidence type="ECO:0000313" key="3">
    <source>
        <dbReference type="EMBL" id="TXG51046.1"/>
    </source>
</evidence>
<evidence type="ECO:0000313" key="4">
    <source>
        <dbReference type="Proteomes" id="UP000323000"/>
    </source>
</evidence>
<name>A0A5C7H4A1_9ROSI</name>
<dbReference type="PROSITE" id="PS50158">
    <property type="entry name" value="ZF_CCHC"/>
    <property type="match status" value="1"/>
</dbReference>
<dbReference type="SUPFAM" id="SSF57756">
    <property type="entry name" value="Retrovirus zinc finger-like domains"/>
    <property type="match status" value="1"/>
</dbReference>
<proteinExistence type="predicted"/>
<sequence length="374" mass="42521">MATESGSIHGFVQPSIPKFDGHYDHWSMLMENFMRSKEYWNVVVDGIPAVAEGVQLTEAQKKAIDDAKLKDMKAKNYLFQAIDRSILETILSKDTAKSIWDSLKQKYQGTARVQRAHRQALQKEFEMLNMKMGESVNEYFARTLAVVNKLRVNKGMMDDVAVIEKILRSMTPKFDYVVCSIEESNDLDALTIDELQSSLLVHEQRMKAHVVEEQALKVTFGEYSGDRGRSRGGFRGRGRGGGRRSFDKSTIECYYCHKLGHFQYECPKKETGAHANYMEGSEEMLLMAYVNNKEARIEEMWFLDSGCNNHMCGKRELFSDFEGNFREKVKLGDNSSMDVMGKGNVRMLVNGFVHIITGVFYVPGLQNSLISIGS</sequence>
<keyword evidence="4" id="KW-1185">Reference proteome</keyword>
<dbReference type="PANTHER" id="PTHR35317">
    <property type="entry name" value="OS04G0629600 PROTEIN"/>
    <property type="match status" value="1"/>
</dbReference>
<dbReference type="Gene3D" id="4.10.60.10">
    <property type="entry name" value="Zinc finger, CCHC-type"/>
    <property type="match status" value="1"/>
</dbReference>
<reference evidence="4" key="1">
    <citation type="journal article" date="2019" name="Gigascience">
        <title>De novo genome assembly of the endangered Acer yangbiense, a plant species with extremely small populations endemic to Yunnan Province, China.</title>
        <authorList>
            <person name="Yang J."/>
            <person name="Wariss H.M."/>
            <person name="Tao L."/>
            <person name="Zhang R."/>
            <person name="Yun Q."/>
            <person name="Hollingsworth P."/>
            <person name="Dao Z."/>
            <person name="Luo G."/>
            <person name="Guo H."/>
            <person name="Ma Y."/>
            <person name="Sun W."/>
        </authorList>
    </citation>
    <scope>NUCLEOTIDE SEQUENCE [LARGE SCALE GENOMIC DNA]</scope>
    <source>
        <strain evidence="4">cv. Malutang</strain>
    </source>
</reference>
<dbReference type="SMART" id="SM00343">
    <property type="entry name" value="ZnF_C2HC"/>
    <property type="match status" value="1"/>
</dbReference>
<evidence type="ECO:0000256" key="1">
    <source>
        <dbReference type="PROSITE-ProRule" id="PRU00047"/>
    </source>
</evidence>
<protein>
    <recommendedName>
        <fullName evidence="2">CCHC-type domain-containing protein</fullName>
    </recommendedName>
</protein>
<feature type="domain" description="CCHC-type" evidence="2">
    <location>
        <begin position="253"/>
        <end position="268"/>
    </location>
</feature>
<dbReference type="OrthoDB" id="2013098at2759"/>
<gene>
    <name evidence="3" type="ORF">EZV62_023570</name>
</gene>
<dbReference type="InterPro" id="IPR001878">
    <property type="entry name" value="Znf_CCHC"/>
</dbReference>
<keyword evidence="1" id="KW-0863">Zinc-finger</keyword>
<comment type="caution">
    <text evidence="3">The sequence shown here is derived from an EMBL/GenBank/DDBJ whole genome shotgun (WGS) entry which is preliminary data.</text>
</comment>
<dbReference type="PANTHER" id="PTHR35317:SF27">
    <property type="entry name" value="RETROVIRUS-RELATED POL POLYPROTEIN FROM TRANSPOSON TNT 1-94"/>
    <property type="match status" value="1"/>
</dbReference>
<dbReference type="InterPro" id="IPR054722">
    <property type="entry name" value="PolX-like_BBD"/>
</dbReference>
<keyword evidence="1" id="KW-0479">Metal-binding</keyword>
<dbReference type="Pfam" id="PF22936">
    <property type="entry name" value="Pol_BBD"/>
    <property type="match status" value="1"/>
</dbReference>
<dbReference type="GO" id="GO:0008270">
    <property type="term" value="F:zinc ion binding"/>
    <property type="evidence" value="ECO:0007669"/>
    <property type="project" value="UniProtKB-KW"/>
</dbReference>
<dbReference type="Pfam" id="PF14223">
    <property type="entry name" value="Retrotran_gag_2"/>
    <property type="match status" value="1"/>
</dbReference>
<dbReference type="InterPro" id="IPR036875">
    <property type="entry name" value="Znf_CCHC_sf"/>
</dbReference>
<dbReference type="AlphaFoldDB" id="A0A5C7H4A1"/>
<keyword evidence="1" id="KW-0862">Zinc</keyword>
<dbReference type="GO" id="GO:0003676">
    <property type="term" value="F:nucleic acid binding"/>
    <property type="evidence" value="ECO:0007669"/>
    <property type="project" value="InterPro"/>
</dbReference>
<dbReference type="EMBL" id="VAHF01000011">
    <property type="protein sequence ID" value="TXG51046.1"/>
    <property type="molecule type" value="Genomic_DNA"/>
</dbReference>